<proteinExistence type="predicted"/>
<sequence length="443" mass="47004">MPSTRDYEYLLECENVIGVDYDEEVDRVTVFVSQKRPRDCLDDADDVEKRVADAGDDVDVSVVDSGYDEKREGFDALSTLDPMPEAAAGRQECHRPVPAGVSEINANSTAGTGGPYPARVDRANGDGNDDGDATDARWRDDVADGDLVRLSNNHVYARSNEAAFGESILQPSPADGGDADDEVGQLVGYVPIEDDGLVDVAARSADPDRESAIYYGLDEAWPTGVRREGYDDLRGETVTKTGRTTGVTSAAIEAASATVRVEFGDRGTVEFREQLVAGPMSEPGDSGSPVFLADGRLVGLLFAGSSRQTICNRIANVERELGVEILTAAPSEAPDDDDDAVPVYRTTMEHALAVEFDAPTLSLESMTFEDELRPGETVDVAATVAAEPGTYWLSIGDQRATVSIPGGEESDGLATVTLSVSVPDDAASSLSVRIRGGPVATLE</sequence>
<accession>A0A1I0NLA0</accession>
<organism evidence="1 2">
    <name type="scientific">Natrinema salifodinae</name>
    <dbReference type="NCBI Taxonomy" id="1202768"/>
    <lineage>
        <taxon>Archaea</taxon>
        <taxon>Methanobacteriati</taxon>
        <taxon>Methanobacteriota</taxon>
        <taxon>Stenosarchaea group</taxon>
        <taxon>Halobacteria</taxon>
        <taxon>Halobacteriales</taxon>
        <taxon>Natrialbaceae</taxon>
        <taxon>Natrinema</taxon>
    </lineage>
</organism>
<dbReference type="InterPro" id="IPR043504">
    <property type="entry name" value="Peptidase_S1_PA_chymotrypsin"/>
</dbReference>
<gene>
    <name evidence="1" type="ORF">SAMN05216285_1867</name>
</gene>
<keyword evidence="2" id="KW-1185">Reference proteome</keyword>
<dbReference type="eggNOG" id="arCOG03377">
    <property type="taxonomic scope" value="Archaea"/>
</dbReference>
<evidence type="ECO:0000313" key="2">
    <source>
        <dbReference type="Proteomes" id="UP000183275"/>
    </source>
</evidence>
<evidence type="ECO:0000313" key="1">
    <source>
        <dbReference type="EMBL" id="SEW02183.1"/>
    </source>
</evidence>
<dbReference type="STRING" id="1202768.SAMN05216285_1867"/>
<dbReference type="SUPFAM" id="SSF50494">
    <property type="entry name" value="Trypsin-like serine proteases"/>
    <property type="match status" value="1"/>
</dbReference>
<dbReference type="Gene3D" id="2.40.10.10">
    <property type="entry name" value="Trypsin-like serine proteases"/>
    <property type="match status" value="1"/>
</dbReference>
<dbReference type="Proteomes" id="UP000183275">
    <property type="component" value="Unassembled WGS sequence"/>
</dbReference>
<dbReference type="AlphaFoldDB" id="A0A1I0NLA0"/>
<protein>
    <recommendedName>
        <fullName evidence="3">Trypsin-like peptidase domain-containing protein</fullName>
    </recommendedName>
</protein>
<dbReference type="RefSeq" id="WP_049988973.1">
    <property type="nucleotide sequence ID" value="NZ_FOIS01000002.1"/>
</dbReference>
<reference evidence="2" key="1">
    <citation type="submission" date="2016-10" db="EMBL/GenBank/DDBJ databases">
        <authorList>
            <person name="Varghese N."/>
        </authorList>
    </citation>
    <scope>NUCLEOTIDE SEQUENCE [LARGE SCALE GENOMIC DNA]</scope>
    <source>
        <strain evidence="2">CGMCC 1.12284</strain>
    </source>
</reference>
<evidence type="ECO:0008006" key="3">
    <source>
        <dbReference type="Google" id="ProtNLM"/>
    </source>
</evidence>
<dbReference type="OrthoDB" id="350653at2157"/>
<dbReference type="EMBL" id="FOIS01000002">
    <property type="protein sequence ID" value="SEW02183.1"/>
    <property type="molecule type" value="Genomic_DNA"/>
</dbReference>
<dbReference type="InterPro" id="IPR009003">
    <property type="entry name" value="Peptidase_S1_PA"/>
</dbReference>
<name>A0A1I0NLA0_9EURY</name>